<evidence type="ECO:0000256" key="8">
    <source>
        <dbReference type="ARBA" id="ARBA00022679"/>
    </source>
</evidence>
<evidence type="ECO:0000256" key="6">
    <source>
        <dbReference type="ARBA" id="ARBA00012102"/>
    </source>
</evidence>
<dbReference type="GO" id="GO:0004594">
    <property type="term" value="F:pantothenate kinase activity"/>
    <property type="evidence" value="ECO:0007669"/>
    <property type="project" value="UniProtKB-UniRule"/>
</dbReference>
<dbReference type="HAMAP" id="MF_01274">
    <property type="entry name" value="Pantothen_kinase_3"/>
    <property type="match status" value="1"/>
</dbReference>
<keyword evidence="8 16" id="KW-0808">Transferase</keyword>
<dbReference type="Gene3D" id="3.30.420.40">
    <property type="match status" value="1"/>
</dbReference>
<feature type="binding site" evidence="16">
    <location>
        <begin position="7"/>
        <end position="14"/>
    </location>
    <ligand>
        <name>ATP</name>
        <dbReference type="ChEBI" id="CHEBI:30616"/>
    </ligand>
</feature>
<feature type="binding site" evidence="16">
    <location>
        <position position="198"/>
    </location>
    <ligand>
        <name>substrate</name>
    </ligand>
</feature>
<evidence type="ECO:0000256" key="12">
    <source>
        <dbReference type="ARBA" id="ARBA00022958"/>
    </source>
</evidence>
<dbReference type="UniPathway" id="UPA00241">
    <property type="reaction ID" value="UER00352"/>
</dbReference>
<comment type="similarity">
    <text evidence="14 16">Belongs to the type III pantothenate kinase family.</text>
</comment>
<keyword evidence="7 16" id="KW-0963">Cytoplasm</keyword>
<dbReference type="InterPro" id="IPR043129">
    <property type="entry name" value="ATPase_NBD"/>
</dbReference>
<dbReference type="AlphaFoldDB" id="A0A8J7UWI9"/>
<protein>
    <recommendedName>
        <fullName evidence="15 16">Type III pantothenate kinase</fullName>
        <ecNumber evidence="6 16">2.7.1.33</ecNumber>
    </recommendedName>
    <alternativeName>
        <fullName evidence="16">PanK-III</fullName>
    </alternativeName>
    <alternativeName>
        <fullName evidence="16">Pantothenic acid kinase</fullName>
    </alternativeName>
</protein>
<evidence type="ECO:0000256" key="1">
    <source>
        <dbReference type="ARBA" id="ARBA00001206"/>
    </source>
</evidence>
<comment type="catalytic activity">
    <reaction evidence="1 16">
        <text>(R)-pantothenate + ATP = (R)-4'-phosphopantothenate + ADP + H(+)</text>
        <dbReference type="Rhea" id="RHEA:16373"/>
        <dbReference type="ChEBI" id="CHEBI:10986"/>
        <dbReference type="ChEBI" id="CHEBI:15378"/>
        <dbReference type="ChEBI" id="CHEBI:29032"/>
        <dbReference type="ChEBI" id="CHEBI:30616"/>
        <dbReference type="ChEBI" id="CHEBI:456216"/>
        <dbReference type="EC" id="2.7.1.33"/>
    </reaction>
</comment>
<evidence type="ECO:0000313" key="17">
    <source>
        <dbReference type="EMBL" id="MBP3193682.1"/>
    </source>
</evidence>
<dbReference type="GO" id="GO:0005524">
    <property type="term" value="F:ATP binding"/>
    <property type="evidence" value="ECO:0007669"/>
    <property type="project" value="UniProtKB-UniRule"/>
</dbReference>
<dbReference type="GO" id="GO:0005737">
    <property type="term" value="C:cytoplasm"/>
    <property type="evidence" value="ECO:0007669"/>
    <property type="project" value="UniProtKB-SubCell"/>
</dbReference>
<evidence type="ECO:0000256" key="11">
    <source>
        <dbReference type="ARBA" id="ARBA00022840"/>
    </source>
</evidence>
<keyword evidence="18" id="KW-1185">Reference proteome</keyword>
<evidence type="ECO:0000256" key="15">
    <source>
        <dbReference type="ARBA" id="ARBA00040883"/>
    </source>
</evidence>
<gene>
    <name evidence="16" type="primary">coaX</name>
    <name evidence="17" type="ORF">NATSA_13480</name>
</gene>
<organism evidence="17 18">
    <name type="scientific">Natronogracilivirga saccharolytica</name>
    <dbReference type="NCBI Taxonomy" id="2812953"/>
    <lineage>
        <taxon>Bacteria</taxon>
        <taxon>Pseudomonadati</taxon>
        <taxon>Balneolota</taxon>
        <taxon>Balneolia</taxon>
        <taxon>Balneolales</taxon>
        <taxon>Cyclonatronaceae</taxon>
        <taxon>Natronogracilivirga</taxon>
    </lineage>
</organism>
<proteinExistence type="inferred from homology"/>
<evidence type="ECO:0000256" key="10">
    <source>
        <dbReference type="ARBA" id="ARBA00022777"/>
    </source>
</evidence>
<dbReference type="SUPFAM" id="SSF53067">
    <property type="entry name" value="Actin-like ATPase domain"/>
    <property type="match status" value="2"/>
</dbReference>
<keyword evidence="11 16" id="KW-0067">ATP-binding</keyword>
<dbReference type="EMBL" id="JAFIDN010000013">
    <property type="protein sequence ID" value="MBP3193682.1"/>
    <property type="molecule type" value="Genomic_DNA"/>
</dbReference>
<comment type="cofactor">
    <cofactor evidence="2">
        <name>K(+)</name>
        <dbReference type="ChEBI" id="CHEBI:29103"/>
    </cofactor>
</comment>
<evidence type="ECO:0000256" key="14">
    <source>
        <dbReference type="ARBA" id="ARBA00038036"/>
    </source>
</evidence>
<sequence>MPTLFIDAGNTFVKMAEYYPPETGIGAVDPDNAARGGSNWNLVGRFRWEQQELEVFFSGEIGRYTRIVLVSVRNNSRLATLLRDGNLQKNAAVTVLDHSVLSKHNCSYKTPKTLGMDRFFACAGALNLSRQYGRHSGGVLVTDAGTACTIDFMNESGVFAGGVIMPGLRMMSDTINSGAENLFETRLHLPDAAIPDTTEKAIQTGTYGSFIHAWNAHVEKILNHYPQTLIWVTGGDAGFIRDHSSFKVTHNPYLVFEGMRIYLGK</sequence>
<comment type="cofactor">
    <cofactor evidence="16">
        <name>NH4(+)</name>
        <dbReference type="ChEBI" id="CHEBI:28938"/>
    </cofactor>
    <cofactor evidence="16">
        <name>K(+)</name>
        <dbReference type="ChEBI" id="CHEBI:29103"/>
    </cofactor>
    <text evidence="16">A monovalent cation. Ammonium or potassium.</text>
</comment>
<feature type="binding site" evidence="16">
    <location>
        <position position="143"/>
    </location>
    <ligand>
        <name>K(+)</name>
        <dbReference type="ChEBI" id="CHEBI:29103"/>
    </ligand>
</feature>
<dbReference type="Proteomes" id="UP000673975">
    <property type="component" value="Unassembled WGS sequence"/>
</dbReference>
<keyword evidence="13 16" id="KW-0173">Coenzyme A biosynthesis</keyword>
<comment type="function">
    <text evidence="16">Catalyzes the phosphorylation of pantothenate (Pan), the first step in CoA biosynthesis.</text>
</comment>
<evidence type="ECO:0000256" key="4">
    <source>
        <dbReference type="ARBA" id="ARBA00005225"/>
    </source>
</evidence>
<comment type="subunit">
    <text evidence="5 16">Homodimer.</text>
</comment>
<keyword evidence="9 16" id="KW-0547">Nucleotide-binding</keyword>
<keyword evidence="10 16" id="KW-0418">Kinase</keyword>
<evidence type="ECO:0000256" key="7">
    <source>
        <dbReference type="ARBA" id="ARBA00022490"/>
    </source>
</evidence>
<dbReference type="NCBIfam" id="TIGR00671">
    <property type="entry name" value="baf"/>
    <property type="match status" value="1"/>
</dbReference>
<dbReference type="PANTHER" id="PTHR34265">
    <property type="entry name" value="TYPE III PANTOTHENATE KINASE"/>
    <property type="match status" value="1"/>
</dbReference>
<dbReference type="Pfam" id="PF03309">
    <property type="entry name" value="Pan_kinase"/>
    <property type="match status" value="1"/>
</dbReference>
<keyword evidence="12 16" id="KW-0630">Potassium</keyword>
<feature type="binding site" evidence="16">
    <location>
        <position position="146"/>
    </location>
    <ligand>
        <name>ATP</name>
        <dbReference type="ChEBI" id="CHEBI:30616"/>
    </ligand>
</feature>
<dbReference type="GO" id="GO:0015937">
    <property type="term" value="P:coenzyme A biosynthetic process"/>
    <property type="evidence" value="ECO:0007669"/>
    <property type="project" value="UniProtKB-UniRule"/>
</dbReference>
<dbReference type="EC" id="2.7.1.33" evidence="6 16"/>
<evidence type="ECO:0000256" key="16">
    <source>
        <dbReference type="HAMAP-Rule" id="MF_01274"/>
    </source>
</evidence>
<feature type="binding site" evidence="16">
    <location>
        <position position="108"/>
    </location>
    <ligand>
        <name>substrate</name>
    </ligand>
</feature>
<comment type="caution">
    <text evidence="17">The sequence shown here is derived from an EMBL/GenBank/DDBJ whole genome shotgun (WGS) entry which is preliminary data.</text>
</comment>
<feature type="active site" description="Proton acceptor" evidence="16">
    <location>
        <position position="117"/>
    </location>
</feature>
<evidence type="ECO:0000256" key="2">
    <source>
        <dbReference type="ARBA" id="ARBA00001958"/>
    </source>
</evidence>
<dbReference type="CDD" id="cd24015">
    <property type="entry name" value="ASKHA_NBD_PanK-III"/>
    <property type="match status" value="1"/>
</dbReference>
<dbReference type="InterPro" id="IPR004619">
    <property type="entry name" value="Type_III_PanK"/>
</dbReference>
<evidence type="ECO:0000256" key="13">
    <source>
        <dbReference type="ARBA" id="ARBA00022993"/>
    </source>
</evidence>
<dbReference type="RefSeq" id="WP_210513141.1">
    <property type="nucleotide sequence ID" value="NZ_JAFIDN010000013.1"/>
</dbReference>
<feature type="binding site" evidence="16">
    <location>
        <begin position="115"/>
        <end position="118"/>
    </location>
    <ligand>
        <name>substrate</name>
    </ligand>
</feature>
<accession>A0A8J7UWI9</accession>
<keyword evidence="16" id="KW-0479">Metal-binding</keyword>
<evidence type="ECO:0000256" key="3">
    <source>
        <dbReference type="ARBA" id="ARBA00004496"/>
    </source>
</evidence>
<comment type="subcellular location">
    <subcellularLocation>
        <location evidence="3 16">Cytoplasm</location>
    </subcellularLocation>
</comment>
<evidence type="ECO:0000313" key="18">
    <source>
        <dbReference type="Proteomes" id="UP000673975"/>
    </source>
</evidence>
<dbReference type="PANTHER" id="PTHR34265:SF1">
    <property type="entry name" value="TYPE III PANTOTHENATE KINASE"/>
    <property type="match status" value="1"/>
</dbReference>
<reference evidence="17" key="1">
    <citation type="submission" date="2021-02" db="EMBL/GenBank/DDBJ databases">
        <title>Natronogracilivirga saccharolytica gen. nov. sp. nov. a new anaerobic, haloalkiliphilic carbohydrate-fermenting bacterium from soda lake and proposing of Cyclonatronumiaceae fam. nov. in the phylum Balneolaeota.</title>
        <authorList>
            <person name="Zhilina T.N."/>
            <person name="Sorokin D.Y."/>
            <person name="Zavarzina D.G."/>
            <person name="Toshchakov S.V."/>
            <person name="Kublanov I.V."/>
        </authorList>
    </citation>
    <scope>NUCLEOTIDE SEQUENCE</scope>
    <source>
        <strain evidence="17">Z-1702</strain>
    </source>
</reference>
<evidence type="ECO:0000256" key="5">
    <source>
        <dbReference type="ARBA" id="ARBA00011738"/>
    </source>
</evidence>
<evidence type="ECO:0000256" key="9">
    <source>
        <dbReference type="ARBA" id="ARBA00022741"/>
    </source>
</evidence>
<name>A0A8J7UWI9_9BACT</name>
<comment type="pathway">
    <text evidence="4 16">Cofactor biosynthesis; coenzyme A biosynthesis; CoA from (R)-pantothenate: step 1/5.</text>
</comment>
<dbReference type="GO" id="GO:0046872">
    <property type="term" value="F:metal ion binding"/>
    <property type="evidence" value="ECO:0007669"/>
    <property type="project" value="UniProtKB-KW"/>
</dbReference>